<accession>A0ACD5WA29</accession>
<reference evidence="1" key="2">
    <citation type="submission" date="2025-09" db="UniProtKB">
        <authorList>
            <consortium name="EnsemblPlants"/>
        </authorList>
    </citation>
    <scope>IDENTIFICATION</scope>
</reference>
<organism evidence="1 2">
    <name type="scientific">Avena sativa</name>
    <name type="common">Oat</name>
    <dbReference type="NCBI Taxonomy" id="4498"/>
    <lineage>
        <taxon>Eukaryota</taxon>
        <taxon>Viridiplantae</taxon>
        <taxon>Streptophyta</taxon>
        <taxon>Embryophyta</taxon>
        <taxon>Tracheophyta</taxon>
        <taxon>Spermatophyta</taxon>
        <taxon>Magnoliopsida</taxon>
        <taxon>Liliopsida</taxon>
        <taxon>Poales</taxon>
        <taxon>Poaceae</taxon>
        <taxon>BOP clade</taxon>
        <taxon>Pooideae</taxon>
        <taxon>Poodae</taxon>
        <taxon>Poeae</taxon>
        <taxon>Poeae Chloroplast Group 1 (Aveneae type)</taxon>
        <taxon>Aveninae</taxon>
        <taxon>Avena</taxon>
    </lineage>
</organism>
<evidence type="ECO:0000313" key="2">
    <source>
        <dbReference type="Proteomes" id="UP001732700"/>
    </source>
</evidence>
<keyword evidence="2" id="KW-1185">Reference proteome</keyword>
<dbReference type="EnsemblPlants" id="AVESA.00010b.r2.4AG0602240.1">
    <property type="protein sequence ID" value="AVESA.00010b.r2.4AG0602240.1.CDS.1"/>
    <property type="gene ID" value="AVESA.00010b.r2.4AG0602240"/>
</dbReference>
<reference evidence="1" key="1">
    <citation type="submission" date="2021-05" db="EMBL/GenBank/DDBJ databases">
        <authorList>
            <person name="Scholz U."/>
            <person name="Mascher M."/>
            <person name="Fiebig A."/>
        </authorList>
    </citation>
    <scope>NUCLEOTIDE SEQUENCE [LARGE SCALE GENOMIC DNA]</scope>
</reference>
<evidence type="ECO:0000313" key="1">
    <source>
        <dbReference type="EnsemblPlants" id="AVESA.00010b.r2.4AG0602240.1.CDS.1"/>
    </source>
</evidence>
<proteinExistence type="predicted"/>
<protein>
    <submittedName>
        <fullName evidence="1">Uncharacterized protein</fullName>
    </submittedName>
</protein>
<name>A0ACD5WA29_AVESA</name>
<sequence>MAWDFPLPPVDFSMPTPAYRARLHPNTGTSAASQSPQQRPASMSFDDEPPLLEELGIDTRLVWRKTLSILLHPLRPADPSLHADADLSGPFIFILAFGLFQLLAGKFHFVLGSVTVASLFLHYVFSKLSGGGRGSDQLDLYRCASLVGYGMLPMVVFSAVALFLPRGGGLIFGVAMGFVLWSTRFCAGLLASGADEHRGLIAFACCLVYMLFSLLVIS</sequence>
<dbReference type="Proteomes" id="UP001732700">
    <property type="component" value="Chromosome 4A"/>
</dbReference>